<evidence type="ECO:0000313" key="3">
    <source>
        <dbReference type="Proteomes" id="UP000198984"/>
    </source>
</evidence>
<dbReference type="Proteomes" id="UP000198984">
    <property type="component" value="Unassembled WGS sequence"/>
</dbReference>
<dbReference type="RefSeq" id="WP_089917216.1">
    <property type="nucleotide sequence ID" value="NZ_FOBB01000006.1"/>
</dbReference>
<organism evidence="2 3">
    <name type="scientific">Chitinophaga rupis</name>
    <dbReference type="NCBI Taxonomy" id="573321"/>
    <lineage>
        <taxon>Bacteria</taxon>
        <taxon>Pseudomonadati</taxon>
        <taxon>Bacteroidota</taxon>
        <taxon>Chitinophagia</taxon>
        <taxon>Chitinophagales</taxon>
        <taxon>Chitinophagaceae</taxon>
        <taxon>Chitinophaga</taxon>
    </lineage>
</organism>
<keyword evidence="3" id="KW-1185">Reference proteome</keyword>
<feature type="domain" description="STAS" evidence="1">
    <location>
        <begin position="4"/>
        <end position="92"/>
    </location>
</feature>
<dbReference type="SUPFAM" id="SSF52091">
    <property type="entry name" value="SpoIIaa-like"/>
    <property type="match status" value="1"/>
</dbReference>
<evidence type="ECO:0000313" key="2">
    <source>
        <dbReference type="EMBL" id="SEM74365.1"/>
    </source>
</evidence>
<dbReference type="STRING" id="573321.SAMN04488505_10623"/>
<reference evidence="2 3" key="1">
    <citation type="submission" date="2016-10" db="EMBL/GenBank/DDBJ databases">
        <authorList>
            <person name="de Groot N.N."/>
        </authorList>
    </citation>
    <scope>NUCLEOTIDE SEQUENCE [LARGE SCALE GENOMIC DNA]</scope>
    <source>
        <strain evidence="2 3">DSM 21039</strain>
    </source>
</reference>
<proteinExistence type="predicted"/>
<dbReference type="OrthoDB" id="667243at2"/>
<sequence>MKFKIDTKEKILIVHPEIPRLDVNLSVEFARSITDLPELKDRNLILDMALVPEIDEAGLMAILTVYQQQYDSRQSCAITGLNNTLTGILRESYEDLNITPTLAEAIDIVMMESLERELMEGEEW</sequence>
<dbReference type="CDD" id="cd07043">
    <property type="entry name" value="STAS_anti-anti-sigma_factors"/>
    <property type="match status" value="1"/>
</dbReference>
<dbReference type="InterPro" id="IPR002645">
    <property type="entry name" value="STAS_dom"/>
</dbReference>
<evidence type="ECO:0000259" key="1">
    <source>
        <dbReference type="Pfam" id="PF01740"/>
    </source>
</evidence>
<dbReference type="AlphaFoldDB" id="A0A1H8AUK1"/>
<accession>A0A1H8AUK1</accession>
<dbReference type="Gene3D" id="3.30.750.24">
    <property type="entry name" value="STAS domain"/>
    <property type="match status" value="1"/>
</dbReference>
<protein>
    <recommendedName>
        <fullName evidence="1">STAS domain-containing protein</fullName>
    </recommendedName>
</protein>
<dbReference type="InterPro" id="IPR036513">
    <property type="entry name" value="STAS_dom_sf"/>
</dbReference>
<gene>
    <name evidence="2" type="ORF">SAMN04488505_10623</name>
</gene>
<dbReference type="EMBL" id="FOBB01000006">
    <property type="protein sequence ID" value="SEM74365.1"/>
    <property type="molecule type" value="Genomic_DNA"/>
</dbReference>
<dbReference type="Pfam" id="PF01740">
    <property type="entry name" value="STAS"/>
    <property type="match status" value="1"/>
</dbReference>
<name>A0A1H8AUK1_9BACT</name>